<name>A0A1F7L254_9BACT</name>
<feature type="domain" description="Creatinase N-terminal" evidence="5">
    <location>
        <begin position="8"/>
        <end position="136"/>
    </location>
</feature>
<protein>
    <recommendedName>
        <fullName evidence="8">Xaa-Pro dipeptidase</fullName>
    </recommendedName>
</protein>
<feature type="domain" description="Peptidase M24" evidence="4">
    <location>
        <begin position="143"/>
        <end position="342"/>
    </location>
</feature>
<keyword evidence="1 3" id="KW-0479">Metal-binding</keyword>
<accession>A0A1F7L254</accession>
<keyword evidence="2" id="KW-0378">Hydrolase</keyword>
<dbReference type="Gene3D" id="3.40.350.10">
    <property type="entry name" value="Creatinase/prolidase N-terminal domain"/>
    <property type="match status" value="1"/>
</dbReference>
<dbReference type="AlphaFoldDB" id="A0A1F7L254"/>
<dbReference type="PANTHER" id="PTHR46112">
    <property type="entry name" value="AMINOPEPTIDASE"/>
    <property type="match status" value="1"/>
</dbReference>
<dbReference type="PROSITE" id="PS00491">
    <property type="entry name" value="PROLINE_PEPTIDASE"/>
    <property type="match status" value="1"/>
</dbReference>
<evidence type="ECO:0000256" key="3">
    <source>
        <dbReference type="RuleBase" id="RU000590"/>
    </source>
</evidence>
<dbReference type="Proteomes" id="UP000177050">
    <property type="component" value="Unassembled WGS sequence"/>
</dbReference>
<evidence type="ECO:0000313" key="7">
    <source>
        <dbReference type="Proteomes" id="UP000177050"/>
    </source>
</evidence>
<evidence type="ECO:0000256" key="1">
    <source>
        <dbReference type="ARBA" id="ARBA00022723"/>
    </source>
</evidence>
<dbReference type="InterPro" id="IPR050659">
    <property type="entry name" value="Peptidase_M24B"/>
</dbReference>
<dbReference type="SUPFAM" id="SSF53092">
    <property type="entry name" value="Creatinase/prolidase N-terminal domain"/>
    <property type="match status" value="1"/>
</dbReference>
<comment type="similarity">
    <text evidence="3">Belongs to the peptidase M24B family.</text>
</comment>
<dbReference type="GO" id="GO:0016787">
    <property type="term" value="F:hydrolase activity"/>
    <property type="evidence" value="ECO:0007669"/>
    <property type="project" value="UniProtKB-KW"/>
</dbReference>
<dbReference type="PANTHER" id="PTHR46112:SF3">
    <property type="entry name" value="AMINOPEPTIDASE YPDF"/>
    <property type="match status" value="1"/>
</dbReference>
<organism evidence="6 7">
    <name type="scientific">Candidatus Roizmanbacteria bacterium RIFOXYD1_FULL_38_12</name>
    <dbReference type="NCBI Taxonomy" id="1802093"/>
    <lineage>
        <taxon>Bacteria</taxon>
        <taxon>Candidatus Roizmaniibacteriota</taxon>
    </lineage>
</organism>
<dbReference type="InterPro" id="IPR000587">
    <property type="entry name" value="Creatinase_N"/>
</dbReference>
<dbReference type="InterPro" id="IPR029149">
    <property type="entry name" value="Creatin/AminoP/Spt16_N"/>
</dbReference>
<proteinExistence type="inferred from homology"/>
<dbReference type="InterPro" id="IPR001131">
    <property type="entry name" value="Peptidase_M24B_aminopep-P_CS"/>
</dbReference>
<gene>
    <name evidence="6" type="ORF">A3K52_05620</name>
</gene>
<comment type="caution">
    <text evidence="6">The sequence shown here is derived from an EMBL/GenBank/DDBJ whole genome shotgun (WGS) entry which is preliminary data.</text>
</comment>
<dbReference type="EMBL" id="MGBR01000001">
    <property type="protein sequence ID" value="OGK74215.1"/>
    <property type="molecule type" value="Genomic_DNA"/>
</dbReference>
<dbReference type="Pfam" id="PF00557">
    <property type="entry name" value="Peptidase_M24"/>
    <property type="match status" value="1"/>
</dbReference>
<evidence type="ECO:0000256" key="2">
    <source>
        <dbReference type="ARBA" id="ARBA00022801"/>
    </source>
</evidence>
<dbReference type="Gene3D" id="3.90.230.10">
    <property type="entry name" value="Creatinase/methionine aminopeptidase superfamily"/>
    <property type="match status" value="1"/>
</dbReference>
<dbReference type="Pfam" id="PF01321">
    <property type="entry name" value="Creatinase_N"/>
    <property type="match status" value="1"/>
</dbReference>
<dbReference type="InterPro" id="IPR036005">
    <property type="entry name" value="Creatinase/aminopeptidase-like"/>
</dbReference>
<evidence type="ECO:0000259" key="4">
    <source>
        <dbReference type="Pfam" id="PF00557"/>
    </source>
</evidence>
<dbReference type="SUPFAM" id="SSF55920">
    <property type="entry name" value="Creatinase/aminopeptidase"/>
    <property type="match status" value="1"/>
</dbReference>
<evidence type="ECO:0000313" key="6">
    <source>
        <dbReference type="EMBL" id="OGK74215.1"/>
    </source>
</evidence>
<evidence type="ECO:0000259" key="5">
    <source>
        <dbReference type="Pfam" id="PF01321"/>
    </source>
</evidence>
<evidence type="ECO:0008006" key="8">
    <source>
        <dbReference type="Google" id="ProtNLM"/>
    </source>
</evidence>
<dbReference type="InterPro" id="IPR000994">
    <property type="entry name" value="Pept_M24"/>
</dbReference>
<sequence>MNNLIDFVQKHNKECGIDALFISNFYNILYLTGFKTLSPHEREAFLLITQKNAYLFSDGRYHENFKAQNSDSIEYRLLTSEKSLKKHLEEIVYEEGITKLGFEREDLKFYEYEVFQKSLSVELVPQDKTILKMRMVKQRREIEYIEKACRGGDMCLKDIVPLIKVGITEKEIAWKIEKWIREKGYEVAFDPIVAIDASSALPHYDTQSGNGYVKNRSIILIDMGVKYQGYNSDITRMFFMGSQPDEVRRVYQTLLDAQVKTIQHISKAKKLSEIDVFCRNKVTVSDYSHSTGHGIGLEVHEYPKISSLSQDVLKVGSVFTIEPGIYIPGRWGMRIEDTVAIETSDQILVLTRYPKELCLL</sequence>
<reference evidence="6 7" key="1">
    <citation type="journal article" date="2016" name="Nat. Commun.">
        <title>Thousands of microbial genomes shed light on interconnected biogeochemical processes in an aquifer system.</title>
        <authorList>
            <person name="Anantharaman K."/>
            <person name="Brown C.T."/>
            <person name="Hug L.A."/>
            <person name="Sharon I."/>
            <person name="Castelle C.J."/>
            <person name="Probst A.J."/>
            <person name="Thomas B.C."/>
            <person name="Singh A."/>
            <person name="Wilkins M.J."/>
            <person name="Karaoz U."/>
            <person name="Brodie E.L."/>
            <person name="Williams K.H."/>
            <person name="Hubbard S.S."/>
            <person name="Banfield J.F."/>
        </authorList>
    </citation>
    <scope>NUCLEOTIDE SEQUENCE [LARGE SCALE GENOMIC DNA]</scope>
</reference>
<dbReference type="GO" id="GO:0046872">
    <property type="term" value="F:metal ion binding"/>
    <property type="evidence" value="ECO:0007669"/>
    <property type="project" value="UniProtKB-KW"/>
</dbReference>